<reference evidence="3" key="1">
    <citation type="journal article" date="2020" name="Genome Biol.">
        <title>Gamete binning: chromosome-level and haplotype-resolved genome assembly enabled by high-throughput single-cell sequencing of gamete genomes.</title>
        <authorList>
            <person name="Campoy J.A."/>
            <person name="Sun H."/>
            <person name="Goel M."/>
            <person name="Jiao W.-B."/>
            <person name="Folz-Donahue K."/>
            <person name="Wang N."/>
            <person name="Rubio M."/>
            <person name="Liu C."/>
            <person name="Kukat C."/>
            <person name="Ruiz D."/>
            <person name="Huettel B."/>
            <person name="Schneeberger K."/>
        </authorList>
    </citation>
    <scope>NUCLEOTIDE SEQUENCE [LARGE SCALE GENOMIC DNA]</scope>
    <source>
        <strain evidence="3">cv. Rojo Pasion</strain>
    </source>
</reference>
<organism evidence="2 3">
    <name type="scientific">Prunus armeniaca</name>
    <name type="common">Apricot</name>
    <name type="synonym">Armeniaca vulgaris</name>
    <dbReference type="NCBI Taxonomy" id="36596"/>
    <lineage>
        <taxon>Eukaryota</taxon>
        <taxon>Viridiplantae</taxon>
        <taxon>Streptophyta</taxon>
        <taxon>Embryophyta</taxon>
        <taxon>Tracheophyta</taxon>
        <taxon>Spermatophyta</taxon>
        <taxon>Magnoliopsida</taxon>
        <taxon>eudicotyledons</taxon>
        <taxon>Gunneridae</taxon>
        <taxon>Pentapetalae</taxon>
        <taxon>rosids</taxon>
        <taxon>fabids</taxon>
        <taxon>Rosales</taxon>
        <taxon>Rosaceae</taxon>
        <taxon>Amygdaloideae</taxon>
        <taxon>Amygdaleae</taxon>
        <taxon>Prunus</taxon>
    </lineage>
</organism>
<proteinExistence type="predicted"/>
<sequence length="119" mass="13154">MAKSKTREAGGASSSSKSREKPLMIPNSINFFSELEVNAIELLVQLGGSSCYNGRSTEEETDGKSRAPPPPRPRPSSSSFKYETLSEDGDEEEDVLSFGQRKKKFRSISDLYKQVDRAS</sequence>
<evidence type="ECO:0000313" key="3">
    <source>
        <dbReference type="Proteomes" id="UP000507245"/>
    </source>
</evidence>
<dbReference type="OrthoDB" id="10386840at2759"/>
<protein>
    <submittedName>
        <fullName evidence="2">Uncharacterized protein</fullName>
    </submittedName>
</protein>
<feature type="region of interest" description="Disordered" evidence="1">
    <location>
        <begin position="50"/>
        <end position="98"/>
    </location>
</feature>
<evidence type="ECO:0000256" key="1">
    <source>
        <dbReference type="SAM" id="MobiDB-lite"/>
    </source>
</evidence>
<evidence type="ECO:0000313" key="2">
    <source>
        <dbReference type="EMBL" id="CAB4298179.1"/>
    </source>
</evidence>
<feature type="region of interest" description="Disordered" evidence="1">
    <location>
        <begin position="1"/>
        <end position="23"/>
    </location>
</feature>
<dbReference type="AlphaFoldDB" id="A0A6J5W9B4"/>
<name>A0A6J5W9B4_PRUAR</name>
<gene>
    <name evidence="2" type="ORF">ORAREDHAP_LOCUS10392</name>
</gene>
<keyword evidence="3" id="KW-1185">Reference proteome</keyword>
<accession>A0A6J5W9B4</accession>
<dbReference type="EMBL" id="CAEKKB010000001">
    <property type="protein sequence ID" value="CAB4298179.1"/>
    <property type="molecule type" value="Genomic_DNA"/>
</dbReference>
<dbReference type="PANTHER" id="PTHR35167">
    <property type="entry name" value="OS05G0216466 PROTEIN"/>
    <property type="match status" value="1"/>
</dbReference>
<feature type="compositionally biased region" description="Basic and acidic residues" evidence="1">
    <location>
        <begin position="56"/>
        <end position="65"/>
    </location>
</feature>
<dbReference type="PANTHER" id="PTHR35167:SF3">
    <property type="entry name" value="OS05G0216466 PROTEIN"/>
    <property type="match status" value="1"/>
</dbReference>
<feature type="compositionally biased region" description="Acidic residues" evidence="1">
    <location>
        <begin position="85"/>
        <end position="95"/>
    </location>
</feature>
<dbReference type="Proteomes" id="UP000507245">
    <property type="component" value="Unassembled WGS sequence"/>
</dbReference>